<keyword evidence="1" id="KW-0472">Membrane</keyword>
<evidence type="ECO:0000313" key="2">
    <source>
        <dbReference type="EMBL" id="KAF2428932.1"/>
    </source>
</evidence>
<dbReference type="AlphaFoldDB" id="A0A9P4TXK5"/>
<dbReference type="Proteomes" id="UP000800235">
    <property type="component" value="Unassembled WGS sequence"/>
</dbReference>
<dbReference type="EMBL" id="MU007051">
    <property type="protein sequence ID" value="KAF2428932.1"/>
    <property type="molecule type" value="Genomic_DNA"/>
</dbReference>
<feature type="transmembrane region" description="Helical" evidence="1">
    <location>
        <begin position="12"/>
        <end position="35"/>
    </location>
</feature>
<proteinExistence type="predicted"/>
<comment type="caution">
    <text evidence="2">The sequence shown here is derived from an EMBL/GenBank/DDBJ whole genome shotgun (WGS) entry which is preliminary data.</text>
</comment>
<keyword evidence="1" id="KW-1133">Transmembrane helix</keyword>
<protein>
    <submittedName>
        <fullName evidence="2">Uncharacterized protein</fullName>
    </submittedName>
</protein>
<evidence type="ECO:0000256" key="1">
    <source>
        <dbReference type="SAM" id="Phobius"/>
    </source>
</evidence>
<reference evidence="2" key="1">
    <citation type="journal article" date="2020" name="Stud. Mycol.">
        <title>101 Dothideomycetes genomes: a test case for predicting lifestyles and emergence of pathogens.</title>
        <authorList>
            <person name="Haridas S."/>
            <person name="Albert R."/>
            <person name="Binder M."/>
            <person name="Bloem J."/>
            <person name="Labutti K."/>
            <person name="Salamov A."/>
            <person name="Andreopoulos B."/>
            <person name="Baker S."/>
            <person name="Barry K."/>
            <person name="Bills G."/>
            <person name="Bluhm B."/>
            <person name="Cannon C."/>
            <person name="Castanera R."/>
            <person name="Culley D."/>
            <person name="Daum C."/>
            <person name="Ezra D."/>
            <person name="Gonzalez J."/>
            <person name="Henrissat B."/>
            <person name="Kuo A."/>
            <person name="Liang C."/>
            <person name="Lipzen A."/>
            <person name="Lutzoni F."/>
            <person name="Magnuson J."/>
            <person name="Mondo S."/>
            <person name="Nolan M."/>
            <person name="Ohm R."/>
            <person name="Pangilinan J."/>
            <person name="Park H.-J."/>
            <person name="Ramirez L."/>
            <person name="Alfaro M."/>
            <person name="Sun H."/>
            <person name="Tritt A."/>
            <person name="Yoshinaga Y."/>
            <person name="Zwiers L.-H."/>
            <person name="Turgeon B."/>
            <person name="Goodwin S."/>
            <person name="Spatafora J."/>
            <person name="Crous P."/>
            <person name="Grigoriev I."/>
        </authorList>
    </citation>
    <scope>NUCLEOTIDE SEQUENCE</scope>
    <source>
        <strain evidence="2">CBS 130266</strain>
    </source>
</reference>
<organism evidence="2 3">
    <name type="scientific">Tothia fuscella</name>
    <dbReference type="NCBI Taxonomy" id="1048955"/>
    <lineage>
        <taxon>Eukaryota</taxon>
        <taxon>Fungi</taxon>
        <taxon>Dikarya</taxon>
        <taxon>Ascomycota</taxon>
        <taxon>Pezizomycotina</taxon>
        <taxon>Dothideomycetes</taxon>
        <taxon>Pleosporomycetidae</taxon>
        <taxon>Venturiales</taxon>
        <taxon>Cylindrosympodiaceae</taxon>
        <taxon>Tothia</taxon>
    </lineage>
</organism>
<keyword evidence="1" id="KW-0812">Transmembrane</keyword>
<keyword evidence="3" id="KW-1185">Reference proteome</keyword>
<gene>
    <name evidence="2" type="ORF">EJ08DRAFT_307621</name>
</gene>
<evidence type="ECO:0000313" key="3">
    <source>
        <dbReference type="Proteomes" id="UP000800235"/>
    </source>
</evidence>
<name>A0A9P4TXK5_9PEZI</name>
<sequence>MEKNLRDCRSGYVLLSYMHSMVLFKLCSVIVAVIFPQQWSYQIASHLGKYVPINHATGLNFQDFILRSAVLVKHKRSEYSWHNFITA</sequence>
<accession>A0A9P4TXK5</accession>